<organism evidence="2 3">
    <name type="scientific">Paraburkholderia edwinii</name>
    <dbReference type="NCBI Taxonomy" id="2861782"/>
    <lineage>
        <taxon>Bacteria</taxon>
        <taxon>Pseudomonadati</taxon>
        <taxon>Pseudomonadota</taxon>
        <taxon>Betaproteobacteria</taxon>
        <taxon>Burkholderiales</taxon>
        <taxon>Burkholderiaceae</taxon>
        <taxon>Paraburkholderia</taxon>
    </lineage>
</organism>
<dbReference type="SUPFAM" id="SSF54427">
    <property type="entry name" value="NTF2-like"/>
    <property type="match status" value="1"/>
</dbReference>
<keyword evidence="3" id="KW-1185">Reference proteome</keyword>
<name>A0ABX8UXC0_9BURK</name>
<dbReference type="InterPro" id="IPR009959">
    <property type="entry name" value="Cyclase_SnoaL-like"/>
</dbReference>
<proteinExistence type="predicted"/>
<evidence type="ECO:0000259" key="1">
    <source>
        <dbReference type="Pfam" id="PF12680"/>
    </source>
</evidence>
<reference evidence="2 3" key="1">
    <citation type="submission" date="2021-07" db="EMBL/GenBank/DDBJ databases">
        <title>Paraburkholderia edwinii protects Aspergillus sp. from phenazines by acting as a toxin sponge.</title>
        <authorList>
            <person name="Dahlstrom K.M."/>
            <person name="Newman D.K."/>
        </authorList>
    </citation>
    <scope>NUCLEOTIDE SEQUENCE [LARGE SCALE GENOMIC DNA]</scope>
    <source>
        <strain evidence="2 3">Pe01</strain>
    </source>
</reference>
<dbReference type="InterPro" id="IPR032710">
    <property type="entry name" value="NTF2-like_dom_sf"/>
</dbReference>
<dbReference type="RefSeq" id="WP_219803523.1">
    <property type="nucleotide sequence ID" value="NZ_CP080096.1"/>
</dbReference>
<dbReference type="PANTHER" id="PTHR38436:SF1">
    <property type="entry name" value="ESTER CYCLASE"/>
    <property type="match status" value="1"/>
</dbReference>
<feature type="domain" description="SnoaL-like" evidence="1">
    <location>
        <begin position="10"/>
        <end position="118"/>
    </location>
</feature>
<sequence length="142" mass="15992">MDGRNSVRIVENFWRQVWQAGNPDAVDKLVAEDFEITTGGVTIGSRDAFKSWVAAFLASIDDFEFHIVEMFSSASGDRVVTRWRVTGKNNGFMGFEADGAPIDMTGTAVFEVREDGLLQHNWVERNALEVERNMEKFRARAA</sequence>
<accession>A0ABX8UXC0</accession>
<dbReference type="EMBL" id="CP080096">
    <property type="protein sequence ID" value="QYD73668.1"/>
    <property type="molecule type" value="Genomic_DNA"/>
</dbReference>
<dbReference type="InterPro" id="IPR037401">
    <property type="entry name" value="SnoaL-like"/>
</dbReference>
<dbReference type="Proteomes" id="UP000826462">
    <property type="component" value="Chromosome 2"/>
</dbReference>
<gene>
    <name evidence="2" type="ORF">KZJ38_29125</name>
</gene>
<evidence type="ECO:0000313" key="2">
    <source>
        <dbReference type="EMBL" id="QYD73668.1"/>
    </source>
</evidence>
<dbReference type="Pfam" id="PF12680">
    <property type="entry name" value="SnoaL_2"/>
    <property type="match status" value="1"/>
</dbReference>
<evidence type="ECO:0000313" key="3">
    <source>
        <dbReference type="Proteomes" id="UP000826462"/>
    </source>
</evidence>
<dbReference type="Gene3D" id="3.10.450.50">
    <property type="match status" value="1"/>
</dbReference>
<protein>
    <submittedName>
        <fullName evidence="2">Ester cyclase</fullName>
    </submittedName>
</protein>
<dbReference type="PANTHER" id="PTHR38436">
    <property type="entry name" value="POLYKETIDE CYCLASE SNOAL-LIKE DOMAIN"/>
    <property type="match status" value="1"/>
</dbReference>